<evidence type="ECO:0000313" key="4">
    <source>
        <dbReference type="Proteomes" id="UP000662747"/>
    </source>
</evidence>
<feature type="compositionally biased region" description="Low complexity" evidence="2">
    <location>
        <begin position="44"/>
        <end position="87"/>
    </location>
</feature>
<dbReference type="Proteomes" id="UP000662747">
    <property type="component" value="Chromosome"/>
</dbReference>
<feature type="region of interest" description="Disordered" evidence="2">
    <location>
        <begin position="20"/>
        <end position="106"/>
    </location>
</feature>
<dbReference type="PANTHER" id="PTHR46580:SF4">
    <property type="entry name" value="ATP_GTP-BINDING PROTEIN"/>
    <property type="match status" value="1"/>
</dbReference>
<name>A0ABX7NLL1_9BACT</name>
<keyword evidence="4" id="KW-1185">Reference proteome</keyword>
<dbReference type="RefSeq" id="WP_206720842.1">
    <property type="nucleotide sequence ID" value="NZ_CP071090.1"/>
</dbReference>
<dbReference type="EMBL" id="CP071090">
    <property type="protein sequence ID" value="QSQ19254.1"/>
    <property type="molecule type" value="Genomic_DNA"/>
</dbReference>
<dbReference type="InterPro" id="IPR028994">
    <property type="entry name" value="Integrin_alpha_N"/>
</dbReference>
<evidence type="ECO:0000256" key="1">
    <source>
        <dbReference type="ARBA" id="ARBA00022729"/>
    </source>
</evidence>
<evidence type="ECO:0000256" key="2">
    <source>
        <dbReference type="SAM" id="MobiDB-lite"/>
    </source>
</evidence>
<evidence type="ECO:0000313" key="3">
    <source>
        <dbReference type="EMBL" id="QSQ19254.1"/>
    </source>
</evidence>
<organism evidence="3 4">
    <name type="scientific">Pyxidicoccus parkwayensis</name>
    <dbReference type="NCBI Taxonomy" id="2813578"/>
    <lineage>
        <taxon>Bacteria</taxon>
        <taxon>Pseudomonadati</taxon>
        <taxon>Myxococcota</taxon>
        <taxon>Myxococcia</taxon>
        <taxon>Myxococcales</taxon>
        <taxon>Cystobacterineae</taxon>
        <taxon>Myxococcaceae</taxon>
        <taxon>Pyxidicoccus</taxon>
    </lineage>
</organism>
<dbReference type="InterPro" id="IPR013517">
    <property type="entry name" value="FG-GAP"/>
</dbReference>
<dbReference type="PROSITE" id="PS51257">
    <property type="entry name" value="PROKAR_LIPOPROTEIN"/>
    <property type="match status" value="1"/>
</dbReference>
<dbReference type="Pfam" id="PF01839">
    <property type="entry name" value="FG-GAP"/>
    <property type="match status" value="1"/>
</dbReference>
<protein>
    <submittedName>
        <fullName evidence="3">VCBS repeat-containing protein</fullName>
    </submittedName>
</protein>
<dbReference type="Gene3D" id="2.130.10.130">
    <property type="entry name" value="Integrin alpha, N-terminal"/>
    <property type="match status" value="3"/>
</dbReference>
<keyword evidence="1" id="KW-0732">Signal</keyword>
<dbReference type="PANTHER" id="PTHR46580">
    <property type="entry name" value="SENSOR KINASE-RELATED"/>
    <property type="match status" value="1"/>
</dbReference>
<reference evidence="3 4" key="1">
    <citation type="submission" date="2021-02" db="EMBL/GenBank/DDBJ databases">
        <title>De Novo genome assembly of isolated myxobacteria.</title>
        <authorList>
            <person name="Stevens D.C."/>
        </authorList>
    </citation>
    <scope>NUCLEOTIDE SEQUENCE [LARGE SCALE GENOMIC DNA]</scope>
    <source>
        <strain evidence="4">SCPEA02</strain>
    </source>
</reference>
<accession>A0ABX7NLL1</accession>
<gene>
    <name evidence="3" type="ORF">JY651_28380</name>
</gene>
<dbReference type="SUPFAM" id="SSF69318">
    <property type="entry name" value="Integrin alpha N-terminal domain"/>
    <property type="match status" value="2"/>
</dbReference>
<proteinExistence type="predicted"/>
<dbReference type="Pfam" id="PF13517">
    <property type="entry name" value="FG-GAP_3"/>
    <property type="match status" value="3"/>
</dbReference>
<sequence>MKSSRVLGRGAAWTLGLLLVGCGGGSVDSREEQQPPSEEPPFVPIEEVPSSGTIAPAPAAGDSGAPNDGSDGSDGTDAGAPAGDDSGTPPPDVGEPPASGGPAQHGRHWRASYYAGVAPGGLAVGDLNGDGAPDVAVNDLGAGLLSQYKAPKGGFVVLLNDGKGGLEKPSTRRSLPSSSGRIAVGHGDADGVLDVVLGTHGGALFLAGKGDGSFVDASTPLARGHISNLGFWSGQGEGAPRVWAVGSDEPGYQGPPTDAGFGLLVSTGSGLLQPRGINWVDGQPLVPWTDEATAAAVGDFNGDGHLDIVLSSDRWPLSRFFETPAHTFMGEILAERRVDLLTSADVNGDGRADLVAVDGKELWTYLGRSDGNFSLGLMQVLPTQPSRVVVADVDDDRKPDVLLLDREAGQLTLWRGNGRGGFDAHAVLATGRQPSDAAVADLDRDGVSELLVAEAGDNVVSVYTVPREPVTEAPLTPRCPMNLRDDVAPGAAPEPLLTMKAGVGTEKVAVADFDGNGHLDLALGTYDSGVRLLLGDADGHFRTHDVLRGRNVEHLAAGDFDGDGRTDLAVVGMYGAHLVWGRGQGDFEEETTYIHASVAGGGHLVAADFNHDGRMDLAASLTAWCNTWGYLLMNQGGRDLKLTALPDHNIENDDQCGSNIRPIVADFNRDGLLDLVHTTLALNLNYLTKEGAVLPGEGFNAVQYTSGRGTYSAGDVDGDGAVDLLLSDEMGLRVLRGDAGGTLESELSCRLDAAGKAQLEAVDVNADGITDLLGRDSAGVVVVSLGKGGGAYGPVMRYRVDPWPLWAAPVNVLGDSRPELVVLTASGTLTVFPTP</sequence>